<organism evidence="1 2">
    <name type="scientific">Trifolium pratense</name>
    <name type="common">Red clover</name>
    <dbReference type="NCBI Taxonomy" id="57577"/>
    <lineage>
        <taxon>Eukaryota</taxon>
        <taxon>Viridiplantae</taxon>
        <taxon>Streptophyta</taxon>
        <taxon>Embryophyta</taxon>
        <taxon>Tracheophyta</taxon>
        <taxon>Spermatophyta</taxon>
        <taxon>Magnoliopsida</taxon>
        <taxon>eudicotyledons</taxon>
        <taxon>Gunneridae</taxon>
        <taxon>Pentapetalae</taxon>
        <taxon>rosids</taxon>
        <taxon>fabids</taxon>
        <taxon>Fabales</taxon>
        <taxon>Fabaceae</taxon>
        <taxon>Papilionoideae</taxon>
        <taxon>50 kb inversion clade</taxon>
        <taxon>NPAAA clade</taxon>
        <taxon>Hologalegina</taxon>
        <taxon>IRL clade</taxon>
        <taxon>Trifolieae</taxon>
        <taxon>Trifolium</taxon>
    </lineage>
</organism>
<reference evidence="1" key="1">
    <citation type="submission" date="2023-10" db="EMBL/GenBank/DDBJ databases">
        <authorList>
            <person name="Rodriguez Cubillos JULIANA M."/>
            <person name="De Vega J."/>
        </authorList>
    </citation>
    <scope>NUCLEOTIDE SEQUENCE</scope>
</reference>
<comment type="caution">
    <text evidence="1">The sequence shown here is derived from an EMBL/GenBank/DDBJ whole genome shotgun (WGS) entry which is preliminary data.</text>
</comment>
<proteinExistence type="predicted"/>
<sequence>MVSKLALLIQGLLVMVVLIASIGEARKLVEVAAKKNNIDGESSECLIPGILCKPKIPFPDIPPISCIPIFPDIPWPCVPLLLPPSESPSSPPESPSSPSESPNSPTESPNSPPESPSSPSDSPNSPPESPNSPSNSPSSPPKSSSSPFESSNSPSESPISSTETPSSSLLSQPTNS</sequence>
<dbReference type="Proteomes" id="UP001177021">
    <property type="component" value="Unassembled WGS sequence"/>
</dbReference>
<evidence type="ECO:0000313" key="2">
    <source>
        <dbReference type="Proteomes" id="UP001177021"/>
    </source>
</evidence>
<accession>A0ACB0K6D6</accession>
<evidence type="ECO:0000313" key="1">
    <source>
        <dbReference type="EMBL" id="CAJ2652781.1"/>
    </source>
</evidence>
<gene>
    <name evidence="1" type="ORF">MILVUS5_LOCUS20216</name>
</gene>
<dbReference type="EMBL" id="CASHSV030000206">
    <property type="protein sequence ID" value="CAJ2652781.1"/>
    <property type="molecule type" value="Genomic_DNA"/>
</dbReference>
<keyword evidence="2" id="KW-1185">Reference proteome</keyword>
<name>A0ACB0K6D6_TRIPR</name>
<protein>
    <submittedName>
        <fullName evidence="1">Uncharacterized protein</fullName>
    </submittedName>
</protein>